<dbReference type="CDD" id="cd03357">
    <property type="entry name" value="LbH_MAT_GAT"/>
    <property type="match status" value="1"/>
</dbReference>
<accession>W6MDN9</accession>
<reference evidence="9" key="2">
    <citation type="submission" date="2014-03" db="EMBL/GenBank/DDBJ databases">
        <title>Candidatus Competibacter-lineage genomes retrieved from metagenomes reveal functional metabolic diversity.</title>
        <authorList>
            <person name="McIlroy S.J."/>
            <person name="Albertsen M."/>
            <person name="Andresen E.K."/>
            <person name="Saunders A.M."/>
            <person name="Kristiansen R."/>
            <person name="Stokholm-Bjerregaard M."/>
            <person name="Nielsen K.L."/>
            <person name="Nielsen P.H."/>
        </authorList>
    </citation>
    <scope>NUCLEOTIDE SEQUENCE</scope>
    <source>
        <strain evidence="9">Run_A_D11</strain>
    </source>
</reference>
<dbReference type="InterPro" id="IPR024688">
    <property type="entry name" value="Mac_dom"/>
</dbReference>
<comment type="caution">
    <text evidence="9">The sequence shown here is derived from an EMBL/GenBank/DDBJ whole genome shotgun (WGS) entry which is preliminary data.</text>
</comment>
<evidence type="ECO:0000259" key="8">
    <source>
        <dbReference type="SMART" id="SM01266"/>
    </source>
</evidence>
<evidence type="ECO:0000256" key="2">
    <source>
        <dbReference type="ARBA" id="ARBA00022458"/>
    </source>
</evidence>
<dbReference type="SMART" id="SM01266">
    <property type="entry name" value="Mac"/>
    <property type="match status" value="1"/>
</dbReference>
<gene>
    <name evidence="9" type="primary">maa</name>
    <name evidence="9" type="ORF">BN873_440014</name>
</gene>
<dbReference type="InterPro" id="IPR039369">
    <property type="entry name" value="LacA-like"/>
</dbReference>
<evidence type="ECO:0000313" key="10">
    <source>
        <dbReference type="Proteomes" id="UP000035760"/>
    </source>
</evidence>
<keyword evidence="10" id="KW-1185">Reference proteome</keyword>
<dbReference type="PANTHER" id="PTHR43017:SF1">
    <property type="entry name" value="ACETYLTRANSFERASE YJL218W-RELATED"/>
    <property type="match status" value="1"/>
</dbReference>
<feature type="domain" description="Maltose/galactoside acetyltransferase" evidence="8">
    <location>
        <begin position="6"/>
        <end position="60"/>
    </location>
</feature>
<evidence type="ECO:0000256" key="6">
    <source>
        <dbReference type="ARBA" id="ARBA00055587"/>
    </source>
</evidence>
<dbReference type="Gene3D" id="2.160.10.10">
    <property type="entry name" value="Hexapeptide repeat proteins"/>
    <property type="match status" value="1"/>
</dbReference>
<name>W6MDN9_9GAMM</name>
<comment type="similarity">
    <text evidence="1 7">Belongs to the transferase hexapeptide repeat family.</text>
</comment>
<dbReference type="EMBL" id="CBTJ020000052">
    <property type="protein sequence ID" value="CDI03193.1"/>
    <property type="molecule type" value="Genomic_DNA"/>
</dbReference>
<dbReference type="RefSeq" id="WP_048673745.1">
    <property type="nucleotide sequence ID" value="NZ_CBTJ020000052.1"/>
</dbReference>
<reference evidence="9" key="1">
    <citation type="submission" date="2013-07" db="EMBL/GenBank/DDBJ databases">
        <authorList>
            <person name="McIlroy S."/>
        </authorList>
    </citation>
    <scope>NUCLEOTIDE SEQUENCE [LARGE SCALE GENOMIC DNA]</scope>
    <source>
        <strain evidence="9">Run_A_D11</strain>
    </source>
</reference>
<sequence length="185" mass="20065">MGQSEREKMLTDQPYRGSDPELVQARARARALLARFNASSALALAERRALLLDLIGDLGPDVWIEPPFFCDYGRHIRLGPGVYCNFGCVILDCNWVEIGGQCKFGPNVQIYTAYHPIDPIQRRSGLEMAAPIRIGENVWVGGGSMICPGVEIGADTVIGAGSVVTKNVPERVVAAGNPCRVIRSL</sequence>
<dbReference type="PROSITE" id="PS00101">
    <property type="entry name" value="HEXAPEP_TRANSFERASES"/>
    <property type="match status" value="1"/>
</dbReference>
<keyword evidence="2" id="KW-0536">Nodulation</keyword>
<protein>
    <recommendedName>
        <fullName evidence="7">Acetyltransferase</fullName>
        <ecNumber evidence="7">2.3.1.-</ecNumber>
    </recommendedName>
</protein>
<dbReference type="InterPro" id="IPR001451">
    <property type="entry name" value="Hexapep"/>
</dbReference>
<evidence type="ECO:0000256" key="4">
    <source>
        <dbReference type="ARBA" id="ARBA00022737"/>
    </source>
</evidence>
<evidence type="ECO:0000256" key="7">
    <source>
        <dbReference type="RuleBase" id="RU367021"/>
    </source>
</evidence>
<dbReference type="Proteomes" id="UP000035760">
    <property type="component" value="Unassembled WGS sequence"/>
</dbReference>
<dbReference type="AlphaFoldDB" id="W6MDN9"/>
<dbReference type="PANTHER" id="PTHR43017">
    <property type="entry name" value="GALACTOSIDE O-ACETYLTRANSFERASE"/>
    <property type="match status" value="1"/>
</dbReference>
<proteinExistence type="inferred from homology"/>
<dbReference type="InterPro" id="IPR011004">
    <property type="entry name" value="Trimer_LpxA-like_sf"/>
</dbReference>
<dbReference type="Pfam" id="PF00132">
    <property type="entry name" value="Hexapep"/>
    <property type="match status" value="1"/>
</dbReference>
<evidence type="ECO:0000313" key="9">
    <source>
        <dbReference type="EMBL" id="CDI03193.1"/>
    </source>
</evidence>
<dbReference type="InterPro" id="IPR018357">
    <property type="entry name" value="Hexapep_transf_CS"/>
</dbReference>
<evidence type="ECO:0000256" key="1">
    <source>
        <dbReference type="ARBA" id="ARBA00007274"/>
    </source>
</evidence>
<keyword evidence="4" id="KW-0677">Repeat</keyword>
<comment type="function">
    <text evidence="6">Acetyltransferase implicated in the O-acetylation of Nod factors.</text>
</comment>
<dbReference type="GO" id="GO:0008870">
    <property type="term" value="F:galactoside O-acetyltransferase activity"/>
    <property type="evidence" value="ECO:0007669"/>
    <property type="project" value="TreeGrafter"/>
</dbReference>
<evidence type="ECO:0000256" key="5">
    <source>
        <dbReference type="ARBA" id="ARBA00023315"/>
    </source>
</evidence>
<evidence type="ECO:0000256" key="3">
    <source>
        <dbReference type="ARBA" id="ARBA00022679"/>
    </source>
</evidence>
<dbReference type="OrthoDB" id="9815592at2"/>
<keyword evidence="5 7" id="KW-0012">Acyltransferase</keyword>
<dbReference type="Pfam" id="PF12464">
    <property type="entry name" value="Mac"/>
    <property type="match status" value="1"/>
</dbReference>
<dbReference type="SUPFAM" id="SSF51161">
    <property type="entry name" value="Trimeric LpxA-like enzymes"/>
    <property type="match status" value="1"/>
</dbReference>
<dbReference type="STRING" id="1400863.BN873_440014"/>
<organism evidence="9 10">
    <name type="scientific">Candidatus Competibacter denitrificans Run_A_D11</name>
    <dbReference type="NCBI Taxonomy" id="1400863"/>
    <lineage>
        <taxon>Bacteria</taxon>
        <taxon>Pseudomonadati</taxon>
        <taxon>Pseudomonadota</taxon>
        <taxon>Gammaproteobacteria</taxon>
        <taxon>Candidatus Competibacteraceae</taxon>
        <taxon>Candidatus Competibacter</taxon>
    </lineage>
</organism>
<dbReference type="FunFam" id="2.160.10.10:FF:000025">
    <property type="entry name" value="Hexapeptide-repeat containing-acetyltransferase"/>
    <property type="match status" value="1"/>
</dbReference>
<keyword evidence="3 7" id="KW-0808">Transferase</keyword>
<dbReference type="EC" id="2.3.1.-" evidence="7"/>